<protein>
    <submittedName>
        <fullName evidence="2">Uncharacterized protein</fullName>
    </submittedName>
</protein>
<reference evidence="3" key="1">
    <citation type="journal article" date="2016" name="Nature">
        <title>Genome evolution in the allotetraploid frog Xenopus laevis.</title>
        <authorList>
            <person name="Session A.M."/>
            <person name="Uno Y."/>
            <person name="Kwon T."/>
            <person name="Chapman J.A."/>
            <person name="Toyoda A."/>
            <person name="Takahashi S."/>
            <person name="Fukui A."/>
            <person name="Hikosaka A."/>
            <person name="Suzuki A."/>
            <person name="Kondo M."/>
            <person name="van Heeringen S.J."/>
            <person name="Quigley I."/>
            <person name="Heinz S."/>
            <person name="Ogino H."/>
            <person name="Ochi H."/>
            <person name="Hellsten U."/>
            <person name="Lyons J.B."/>
            <person name="Simakov O."/>
            <person name="Putnam N."/>
            <person name="Stites J."/>
            <person name="Kuroki Y."/>
            <person name="Tanaka T."/>
            <person name="Michiue T."/>
            <person name="Watanabe M."/>
            <person name="Bogdanovic O."/>
            <person name="Lister R."/>
            <person name="Georgiou G."/>
            <person name="Paranjpe S.S."/>
            <person name="van Kruijsbergen I."/>
            <person name="Shu S."/>
            <person name="Carlson J."/>
            <person name="Kinoshita T."/>
            <person name="Ohta Y."/>
            <person name="Mawaribuchi S."/>
            <person name="Jenkins J."/>
            <person name="Grimwood J."/>
            <person name="Schmutz J."/>
            <person name="Mitros T."/>
            <person name="Mozaffari S.V."/>
            <person name="Suzuki Y."/>
            <person name="Haramoto Y."/>
            <person name="Yamamoto T.S."/>
            <person name="Takagi C."/>
            <person name="Heald R."/>
            <person name="Miller K."/>
            <person name="Haudenschild C."/>
            <person name="Kitzman J."/>
            <person name="Nakayama T."/>
            <person name="Izutsu Y."/>
            <person name="Robert J."/>
            <person name="Fortriede J."/>
            <person name="Burns K."/>
            <person name="Lotay V."/>
            <person name="Karimi K."/>
            <person name="Yasuoka Y."/>
            <person name="Dichmann D.S."/>
            <person name="Flajnik M.F."/>
            <person name="Houston D.W."/>
            <person name="Shendure J."/>
            <person name="DuPasquier L."/>
            <person name="Vize P.D."/>
            <person name="Zorn A.M."/>
            <person name="Ito M."/>
            <person name="Marcotte E.M."/>
            <person name="Wallingford J.B."/>
            <person name="Ito Y."/>
            <person name="Asashima M."/>
            <person name="Ueno N."/>
            <person name="Matsuda Y."/>
            <person name="Veenstra G.J."/>
            <person name="Fujiyama A."/>
            <person name="Harland R.M."/>
            <person name="Taira M."/>
            <person name="Rokhsar D.S."/>
        </authorList>
    </citation>
    <scope>NUCLEOTIDE SEQUENCE [LARGE SCALE GENOMIC DNA]</scope>
    <source>
        <strain evidence="3">J</strain>
    </source>
</reference>
<organism evidence="2 3">
    <name type="scientific">Xenopus laevis</name>
    <name type="common">African clawed frog</name>
    <dbReference type="NCBI Taxonomy" id="8355"/>
    <lineage>
        <taxon>Eukaryota</taxon>
        <taxon>Metazoa</taxon>
        <taxon>Chordata</taxon>
        <taxon>Craniata</taxon>
        <taxon>Vertebrata</taxon>
        <taxon>Euteleostomi</taxon>
        <taxon>Amphibia</taxon>
        <taxon>Batrachia</taxon>
        <taxon>Anura</taxon>
        <taxon>Pipoidea</taxon>
        <taxon>Pipidae</taxon>
        <taxon>Xenopodinae</taxon>
        <taxon>Xenopus</taxon>
        <taxon>Xenopus</taxon>
    </lineage>
</organism>
<gene>
    <name evidence="2" type="ORF">XELAEV_18042347mg</name>
</gene>
<sequence length="96" mass="11188">MSSNPPSHTFALKQVTSWLLWVVRPAANFFFLIFYQFLSFYYICKSSSFIIAPTLASVSKYKKLNYENGSIFQREMQQEHRTVSLLVCICQLLCCN</sequence>
<proteinExistence type="predicted"/>
<feature type="transmembrane region" description="Helical" evidence="1">
    <location>
        <begin position="20"/>
        <end position="43"/>
    </location>
</feature>
<evidence type="ECO:0000313" key="3">
    <source>
        <dbReference type="Proteomes" id="UP000694892"/>
    </source>
</evidence>
<dbReference type="AlphaFoldDB" id="A0A974H5X2"/>
<keyword evidence="1" id="KW-1133">Transmembrane helix</keyword>
<keyword evidence="1" id="KW-0472">Membrane</keyword>
<keyword evidence="1" id="KW-0812">Transmembrane</keyword>
<evidence type="ECO:0000313" key="2">
    <source>
        <dbReference type="EMBL" id="OCT66093.1"/>
    </source>
</evidence>
<name>A0A974H5X2_XENLA</name>
<dbReference type="Proteomes" id="UP000694892">
    <property type="component" value="Chromosome 8S"/>
</dbReference>
<dbReference type="EMBL" id="CM004481">
    <property type="protein sequence ID" value="OCT66093.1"/>
    <property type="molecule type" value="Genomic_DNA"/>
</dbReference>
<evidence type="ECO:0000256" key="1">
    <source>
        <dbReference type="SAM" id="Phobius"/>
    </source>
</evidence>
<accession>A0A974H5X2</accession>